<proteinExistence type="predicted"/>
<dbReference type="AlphaFoldDB" id="A0A8S1HCE4"/>
<evidence type="ECO:0000313" key="3">
    <source>
        <dbReference type="Proteomes" id="UP000835052"/>
    </source>
</evidence>
<feature type="compositionally biased region" description="Low complexity" evidence="1">
    <location>
        <begin position="68"/>
        <end position="83"/>
    </location>
</feature>
<feature type="region of interest" description="Disordered" evidence="1">
    <location>
        <begin position="16"/>
        <end position="108"/>
    </location>
</feature>
<protein>
    <submittedName>
        <fullName evidence="2">Uncharacterized protein</fullName>
    </submittedName>
</protein>
<organism evidence="2 3">
    <name type="scientific">Caenorhabditis auriculariae</name>
    <dbReference type="NCBI Taxonomy" id="2777116"/>
    <lineage>
        <taxon>Eukaryota</taxon>
        <taxon>Metazoa</taxon>
        <taxon>Ecdysozoa</taxon>
        <taxon>Nematoda</taxon>
        <taxon>Chromadorea</taxon>
        <taxon>Rhabditida</taxon>
        <taxon>Rhabditina</taxon>
        <taxon>Rhabditomorpha</taxon>
        <taxon>Rhabditoidea</taxon>
        <taxon>Rhabditidae</taxon>
        <taxon>Peloderinae</taxon>
        <taxon>Caenorhabditis</taxon>
    </lineage>
</organism>
<feature type="compositionally biased region" description="Basic residues" evidence="1">
    <location>
        <begin position="29"/>
        <end position="42"/>
    </location>
</feature>
<sequence>MTSTSYIHLLMESYQSNHQLKKVEEGRQRTKKPAVNRRRSQRERKPIDFYQAPVWNRPTKAYRRKKSTTQSKLQTSSSSSNNSAPVTPSPRKKTGRPRKANKNDATAQ</sequence>
<gene>
    <name evidence="2" type="ORF">CAUJ_LOCUS8661</name>
</gene>
<evidence type="ECO:0000256" key="1">
    <source>
        <dbReference type="SAM" id="MobiDB-lite"/>
    </source>
</evidence>
<evidence type="ECO:0000313" key="2">
    <source>
        <dbReference type="EMBL" id="CAD6192742.1"/>
    </source>
</evidence>
<name>A0A8S1HCE4_9PELO</name>
<comment type="caution">
    <text evidence="2">The sequence shown here is derived from an EMBL/GenBank/DDBJ whole genome shotgun (WGS) entry which is preliminary data.</text>
</comment>
<accession>A0A8S1HCE4</accession>
<dbReference type="EMBL" id="CAJGYM010000029">
    <property type="protein sequence ID" value="CAD6192742.1"/>
    <property type="molecule type" value="Genomic_DNA"/>
</dbReference>
<dbReference type="Proteomes" id="UP000835052">
    <property type="component" value="Unassembled WGS sequence"/>
</dbReference>
<reference evidence="2" key="1">
    <citation type="submission" date="2020-10" db="EMBL/GenBank/DDBJ databases">
        <authorList>
            <person name="Kikuchi T."/>
        </authorList>
    </citation>
    <scope>NUCLEOTIDE SEQUENCE</scope>
    <source>
        <strain evidence="2">NKZ352</strain>
    </source>
</reference>
<keyword evidence="3" id="KW-1185">Reference proteome</keyword>
<feature type="compositionally biased region" description="Basic residues" evidence="1">
    <location>
        <begin position="90"/>
        <end position="100"/>
    </location>
</feature>